<dbReference type="EMBL" id="JBEDUW010000004">
    <property type="protein sequence ID" value="KAK9932471.1"/>
    <property type="molecule type" value="Genomic_DNA"/>
</dbReference>
<evidence type="ECO:0000313" key="1">
    <source>
        <dbReference type="EMBL" id="KAK9932471.1"/>
    </source>
</evidence>
<gene>
    <name evidence="1" type="ORF">M0R45_019709</name>
</gene>
<proteinExistence type="predicted"/>
<reference evidence="1 2" key="1">
    <citation type="journal article" date="2023" name="G3 (Bethesda)">
        <title>A chromosome-length genome assembly and annotation of blackberry (Rubus argutus, cv. 'Hillquist').</title>
        <authorList>
            <person name="Bruna T."/>
            <person name="Aryal R."/>
            <person name="Dudchenko O."/>
            <person name="Sargent D.J."/>
            <person name="Mead D."/>
            <person name="Buti M."/>
            <person name="Cavallini A."/>
            <person name="Hytonen T."/>
            <person name="Andres J."/>
            <person name="Pham M."/>
            <person name="Weisz D."/>
            <person name="Mascagni F."/>
            <person name="Usai G."/>
            <person name="Natali L."/>
            <person name="Bassil N."/>
            <person name="Fernandez G.E."/>
            <person name="Lomsadze A."/>
            <person name="Armour M."/>
            <person name="Olukolu B."/>
            <person name="Poorten T."/>
            <person name="Britton C."/>
            <person name="Davik J."/>
            <person name="Ashrafi H."/>
            <person name="Aiden E.L."/>
            <person name="Borodovsky M."/>
            <person name="Worthington M."/>
        </authorList>
    </citation>
    <scope>NUCLEOTIDE SEQUENCE [LARGE SCALE GENOMIC DNA]</scope>
    <source>
        <strain evidence="1">PI 553951</strain>
    </source>
</reference>
<name>A0AAW1X8L6_RUBAR</name>
<sequence length="99" mass="10842">MSTPLLQCSPTVILALNLCPDNSSPCSNLSLIKLQSSLIGSNHLMLLKGSSCKLSQSQLLCNTSYHHRNQAPAAMEASLPQSPKLQFHYPSFTMVVTYY</sequence>
<dbReference type="Proteomes" id="UP001457282">
    <property type="component" value="Unassembled WGS sequence"/>
</dbReference>
<comment type="caution">
    <text evidence="1">The sequence shown here is derived from an EMBL/GenBank/DDBJ whole genome shotgun (WGS) entry which is preliminary data.</text>
</comment>
<organism evidence="1 2">
    <name type="scientific">Rubus argutus</name>
    <name type="common">Southern blackberry</name>
    <dbReference type="NCBI Taxonomy" id="59490"/>
    <lineage>
        <taxon>Eukaryota</taxon>
        <taxon>Viridiplantae</taxon>
        <taxon>Streptophyta</taxon>
        <taxon>Embryophyta</taxon>
        <taxon>Tracheophyta</taxon>
        <taxon>Spermatophyta</taxon>
        <taxon>Magnoliopsida</taxon>
        <taxon>eudicotyledons</taxon>
        <taxon>Gunneridae</taxon>
        <taxon>Pentapetalae</taxon>
        <taxon>rosids</taxon>
        <taxon>fabids</taxon>
        <taxon>Rosales</taxon>
        <taxon>Rosaceae</taxon>
        <taxon>Rosoideae</taxon>
        <taxon>Rosoideae incertae sedis</taxon>
        <taxon>Rubus</taxon>
    </lineage>
</organism>
<dbReference type="AlphaFoldDB" id="A0AAW1X8L6"/>
<keyword evidence="2" id="KW-1185">Reference proteome</keyword>
<protein>
    <submittedName>
        <fullName evidence="1">Uncharacterized protein</fullName>
    </submittedName>
</protein>
<evidence type="ECO:0000313" key="2">
    <source>
        <dbReference type="Proteomes" id="UP001457282"/>
    </source>
</evidence>
<accession>A0AAW1X8L6</accession>